<dbReference type="Gene3D" id="3.90.1570.10">
    <property type="entry name" value="tt1808, chain A"/>
    <property type="match status" value="1"/>
</dbReference>
<dbReference type="Proteomes" id="UP000003561">
    <property type="component" value="Unassembled WGS sequence"/>
</dbReference>
<dbReference type="AlphaFoldDB" id="C0FW90"/>
<protein>
    <recommendedName>
        <fullName evidence="1">Putative restriction endonuclease domain-containing protein</fullName>
    </recommendedName>
</protein>
<dbReference type="InterPro" id="IPR012296">
    <property type="entry name" value="Nuclease_put_TT1808"/>
</dbReference>
<gene>
    <name evidence="2" type="ORF">ROSEINA2194_03017</name>
</gene>
<proteinExistence type="predicted"/>
<evidence type="ECO:0000313" key="2">
    <source>
        <dbReference type="EMBL" id="EEG93148.1"/>
    </source>
</evidence>
<comment type="caution">
    <text evidence="2">The sequence shown here is derived from an EMBL/GenBank/DDBJ whole genome shotgun (WGS) entry which is preliminary data.</text>
</comment>
<feature type="domain" description="Putative restriction endonuclease" evidence="1">
    <location>
        <begin position="21"/>
        <end position="165"/>
    </location>
</feature>
<dbReference type="PANTHER" id="PTHR34107:SF4">
    <property type="entry name" value="SLL1222 PROTEIN"/>
    <property type="match status" value="1"/>
</dbReference>
<sequence length="186" mass="21292">MKGGVLMTLPQERIYTTDDIYNLPDGERAELIDGQIYYMAPPTRRHQLIAGNLFTIINTYIKSRGGSCEPYIAPFAVFLNADDKNYVEPDISVICDKSKLTDKGCNGAPDWIIEIVSSGSRRMDYYTKLFKYRTAGVREYWIVDPDKKRITVYDLEHGDIDEYSFSDTINVGIYPDLCIDFNNINN</sequence>
<reference evidence="2 3" key="2">
    <citation type="submission" date="2009-03" db="EMBL/GenBank/DDBJ databases">
        <title>Draft genome sequence of Roseburia inulinivorans (DSM 16841).</title>
        <authorList>
            <person name="Sudarsanam P."/>
            <person name="Ley R."/>
            <person name="Guruge J."/>
            <person name="Turnbaugh P.J."/>
            <person name="Mahowald M."/>
            <person name="Liep D."/>
            <person name="Gordon J."/>
        </authorList>
    </citation>
    <scope>NUCLEOTIDE SEQUENCE [LARGE SCALE GENOMIC DNA]</scope>
    <source>
        <strain evidence="2 3">DSM 16841</strain>
    </source>
</reference>
<name>C0FW90_9FIRM</name>
<dbReference type="InterPro" id="IPR011335">
    <property type="entry name" value="Restrct_endonuc-II-like"/>
</dbReference>
<evidence type="ECO:0000259" key="1">
    <source>
        <dbReference type="Pfam" id="PF05685"/>
    </source>
</evidence>
<dbReference type="Pfam" id="PF05685">
    <property type="entry name" value="Uma2"/>
    <property type="match status" value="1"/>
</dbReference>
<reference evidence="2 3" key="1">
    <citation type="submission" date="2009-02" db="EMBL/GenBank/DDBJ databases">
        <authorList>
            <person name="Fulton L."/>
            <person name="Clifton S."/>
            <person name="Fulton B."/>
            <person name="Xu J."/>
            <person name="Minx P."/>
            <person name="Pepin K.H."/>
            <person name="Johnson M."/>
            <person name="Bhonagiri V."/>
            <person name="Nash W.E."/>
            <person name="Mardis E.R."/>
            <person name="Wilson R.K."/>
        </authorList>
    </citation>
    <scope>NUCLEOTIDE SEQUENCE [LARGE SCALE GENOMIC DNA]</scope>
    <source>
        <strain evidence="2 3">DSM 16841</strain>
    </source>
</reference>
<dbReference type="eggNOG" id="COG4636">
    <property type="taxonomic scope" value="Bacteria"/>
</dbReference>
<organism evidence="2 3">
    <name type="scientific">Roseburia inulinivorans DSM 16841</name>
    <dbReference type="NCBI Taxonomy" id="622312"/>
    <lineage>
        <taxon>Bacteria</taxon>
        <taxon>Bacillati</taxon>
        <taxon>Bacillota</taxon>
        <taxon>Clostridia</taxon>
        <taxon>Lachnospirales</taxon>
        <taxon>Lachnospiraceae</taxon>
        <taxon>Roseburia</taxon>
    </lineage>
</organism>
<dbReference type="CDD" id="cd06260">
    <property type="entry name" value="DUF820-like"/>
    <property type="match status" value="1"/>
</dbReference>
<accession>C0FW90</accession>
<evidence type="ECO:0000313" key="3">
    <source>
        <dbReference type="Proteomes" id="UP000003561"/>
    </source>
</evidence>
<dbReference type="EMBL" id="ACFY01000115">
    <property type="protein sequence ID" value="EEG93148.1"/>
    <property type="molecule type" value="Genomic_DNA"/>
</dbReference>
<dbReference type="InterPro" id="IPR008538">
    <property type="entry name" value="Uma2"/>
</dbReference>
<dbReference type="PANTHER" id="PTHR34107">
    <property type="entry name" value="SLL0198 PROTEIN-RELATED"/>
    <property type="match status" value="1"/>
</dbReference>
<dbReference type="SUPFAM" id="SSF52980">
    <property type="entry name" value="Restriction endonuclease-like"/>
    <property type="match status" value="1"/>
</dbReference>